<accession>A0AAJ2M0U8</accession>
<dbReference type="AlphaFoldDB" id="A0AAJ2M0U8"/>
<dbReference type="EMBL" id="JAHWXH010000004">
    <property type="protein sequence ID" value="MDS0246804.1"/>
    <property type="molecule type" value="Genomic_DNA"/>
</dbReference>
<gene>
    <name evidence="1" type="ORF">KZC50_14495</name>
</gene>
<name>A0AAJ2M0U8_9MICO</name>
<organism evidence="1 2">
    <name type="scientific">Microbacterium aurantiacum</name>
    <dbReference type="NCBI Taxonomy" id="162393"/>
    <lineage>
        <taxon>Bacteria</taxon>
        <taxon>Bacillati</taxon>
        <taxon>Actinomycetota</taxon>
        <taxon>Actinomycetes</taxon>
        <taxon>Micrococcales</taxon>
        <taxon>Microbacteriaceae</taxon>
        <taxon>Microbacterium</taxon>
    </lineage>
</organism>
<dbReference type="SUPFAM" id="SSF55486">
    <property type="entry name" value="Metalloproteases ('zincins'), catalytic domain"/>
    <property type="match status" value="1"/>
</dbReference>
<dbReference type="Proteomes" id="UP001183582">
    <property type="component" value="Unassembled WGS sequence"/>
</dbReference>
<sequence length="265" mass="28715">MRAQAVLISAVAAVLAAVVAVTVVVLLRPAGDAAPLEADEDFGDVRVYAIDLDGAPVPEPGPEAQRVWDLFVRVATTPAFAAEAMSEYRVGDAPDSDTMAYVHRDEDDPTLWTLAANIAYADDEDLLTSTLIHEYGHILSLGLAGVDPDADDCATFWIDVGCVAASSALFAFDETFWIAYGDLAPAPDDTDAERGEALFEAYPDDFVSDYAATNVVEDFAETFQAFVLEDEPAPDSPVAEKILFFWNLPAYVEVRERIRTDLGWP</sequence>
<evidence type="ECO:0000313" key="1">
    <source>
        <dbReference type="EMBL" id="MDS0246804.1"/>
    </source>
</evidence>
<dbReference type="RefSeq" id="WP_310892134.1">
    <property type="nucleotide sequence ID" value="NZ_BAAAGR010000005.1"/>
</dbReference>
<reference evidence="1 2" key="1">
    <citation type="submission" date="2021-06" db="EMBL/GenBank/DDBJ databases">
        <title>Genome-based taxonomic framework of Microbacterium strains isolated from marine environment, the description of four new species and reclassification of four preexisting species.</title>
        <authorList>
            <person name="Lee S.D."/>
            <person name="Kim S.-M."/>
            <person name="Byeon Y.-S."/>
            <person name="Yang H.L."/>
            <person name="Kim I.S."/>
        </authorList>
    </citation>
    <scope>NUCLEOTIDE SEQUENCE [LARGE SCALE GENOMIC DNA]</scope>
    <source>
        <strain evidence="1 2">KACC 20514</strain>
    </source>
</reference>
<protein>
    <submittedName>
        <fullName evidence="1">NADH:ubiquinone oxidoreductase subunit 4 (Chain M)</fullName>
    </submittedName>
</protein>
<comment type="caution">
    <text evidence="1">The sequence shown here is derived from an EMBL/GenBank/DDBJ whole genome shotgun (WGS) entry which is preliminary data.</text>
</comment>
<proteinExistence type="predicted"/>
<dbReference type="GeneID" id="301459467"/>
<evidence type="ECO:0000313" key="2">
    <source>
        <dbReference type="Proteomes" id="UP001183582"/>
    </source>
</evidence>